<name>A4SAJ4_OSTLU</name>
<dbReference type="EMBL" id="CP000599">
    <property type="protein sequence ID" value="ABP00760.1"/>
    <property type="molecule type" value="Genomic_DNA"/>
</dbReference>
<feature type="transmembrane region" description="Helical" evidence="2">
    <location>
        <begin position="141"/>
        <end position="160"/>
    </location>
</feature>
<feature type="compositionally biased region" description="Low complexity" evidence="1">
    <location>
        <begin position="51"/>
        <end position="81"/>
    </location>
</feature>
<dbReference type="GeneID" id="5006458"/>
<feature type="region of interest" description="Disordered" evidence="1">
    <location>
        <begin position="18"/>
        <end position="81"/>
    </location>
</feature>
<keyword evidence="2" id="KW-0472">Membrane</keyword>
<evidence type="ECO:0000256" key="1">
    <source>
        <dbReference type="SAM" id="MobiDB-lite"/>
    </source>
</evidence>
<dbReference type="RefSeq" id="XP_001422443.1">
    <property type="nucleotide sequence ID" value="XM_001422406.1"/>
</dbReference>
<gene>
    <name evidence="3" type="ORF">OSTLU_94030</name>
</gene>
<evidence type="ECO:0000313" key="3">
    <source>
        <dbReference type="EMBL" id="ABP00760.1"/>
    </source>
</evidence>
<dbReference type="OMA" id="CEIMARI"/>
<accession>A4SAJ4</accession>
<protein>
    <submittedName>
        <fullName evidence="3">Uncharacterized protein</fullName>
    </submittedName>
</protein>
<evidence type="ECO:0000313" key="4">
    <source>
        <dbReference type="Proteomes" id="UP000001568"/>
    </source>
</evidence>
<feature type="transmembrane region" description="Helical" evidence="2">
    <location>
        <begin position="344"/>
        <end position="364"/>
    </location>
</feature>
<sequence>MATTTVARASIAPTVSRAIARRSSRSRPRVARVGARATTTTRETRARTRRPTTTTTRAATTTATATATATRRTTRGTTTTTRATREEDALATAIGATAAALARTRARTGRALTLALVAGAWAQSVNLGGTFALALFRAHEVPIVAAAFALGVAAWKFACAQYARTCVLRREGEKEGEARSDRRGALAAVNSMGWSVRAAHGELKDARGVLASLCVLDLRRLASVAWNSLITVPIPYLGLIKLLDFAVAGPVLVNEGKTPREAMARSRELMYGYRVLLMKTTFLCSTVCAALVCGTVGAFVACVPSLPNLMLGAEATTVGEAAAGFINGAAFDRVWVLGTPLERAATFALLVCGLVLSFLFTLGFRELLSLFYEETTARYSPPPPLDASAIDAPNKPSLWRRAQFWRKE</sequence>
<feature type="transmembrane region" description="Helical" evidence="2">
    <location>
        <begin position="111"/>
        <end position="135"/>
    </location>
</feature>
<dbReference type="OrthoDB" id="498604at2759"/>
<keyword evidence="2" id="KW-1133">Transmembrane helix</keyword>
<feature type="compositionally biased region" description="Low complexity" evidence="1">
    <location>
        <begin position="31"/>
        <end position="41"/>
    </location>
</feature>
<feature type="compositionally biased region" description="Basic residues" evidence="1">
    <location>
        <begin position="19"/>
        <end position="30"/>
    </location>
</feature>
<dbReference type="Proteomes" id="UP000001568">
    <property type="component" value="Chromosome 19"/>
</dbReference>
<evidence type="ECO:0000256" key="2">
    <source>
        <dbReference type="SAM" id="Phobius"/>
    </source>
</evidence>
<organism evidence="3 4">
    <name type="scientific">Ostreococcus lucimarinus (strain CCE9901)</name>
    <dbReference type="NCBI Taxonomy" id="436017"/>
    <lineage>
        <taxon>Eukaryota</taxon>
        <taxon>Viridiplantae</taxon>
        <taxon>Chlorophyta</taxon>
        <taxon>Mamiellophyceae</taxon>
        <taxon>Mamiellales</taxon>
        <taxon>Bathycoccaceae</taxon>
        <taxon>Ostreococcus</taxon>
    </lineage>
</organism>
<proteinExistence type="predicted"/>
<dbReference type="AlphaFoldDB" id="A4SAJ4"/>
<dbReference type="Gramene" id="ABP00760">
    <property type="protein sequence ID" value="ABP00760"/>
    <property type="gene ID" value="OSTLU_94030"/>
</dbReference>
<keyword evidence="4" id="KW-1185">Reference proteome</keyword>
<reference evidence="3 4" key="1">
    <citation type="journal article" date="2007" name="Proc. Natl. Acad. Sci. U.S.A.">
        <title>The tiny eukaryote Ostreococcus provides genomic insights into the paradox of plankton speciation.</title>
        <authorList>
            <person name="Palenik B."/>
            <person name="Grimwood J."/>
            <person name="Aerts A."/>
            <person name="Rouze P."/>
            <person name="Salamov A."/>
            <person name="Putnam N."/>
            <person name="Dupont C."/>
            <person name="Jorgensen R."/>
            <person name="Derelle E."/>
            <person name="Rombauts S."/>
            <person name="Zhou K."/>
            <person name="Otillar R."/>
            <person name="Merchant S.S."/>
            <person name="Podell S."/>
            <person name="Gaasterland T."/>
            <person name="Napoli C."/>
            <person name="Gendler K."/>
            <person name="Manuell A."/>
            <person name="Tai V."/>
            <person name="Vallon O."/>
            <person name="Piganeau G."/>
            <person name="Jancek S."/>
            <person name="Heijde M."/>
            <person name="Jabbari K."/>
            <person name="Bowler C."/>
            <person name="Lohr M."/>
            <person name="Robbens S."/>
            <person name="Werner G."/>
            <person name="Dubchak I."/>
            <person name="Pazour G.J."/>
            <person name="Ren Q."/>
            <person name="Paulsen I."/>
            <person name="Delwiche C."/>
            <person name="Schmutz J."/>
            <person name="Rokhsar D."/>
            <person name="Van de Peer Y."/>
            <person name="Moreau H."/>
            <person name="Grigoriev I.V."/>
        </authorList>
    </citation>
    <scope>NUCLEOTIDE SEQUENCE [LARGE SCALE GENOMIC DNA]</scope>
    <source>
        <strain evidence="3 4">CCE9901</strain>
    </source>
</reference>
<dbReference type="HOGENOM" id="CLU_675093_0_0_1"/>
<feature type="transmembrane region" description="Helical" evidence="2">
    <location>
        <begin position="275"/>
        <end position="301"/>
    </location>
</feature>
<keyword evidence="2" id="KW-0812">Transmembrane</keyword>
<dbReference type="KEGG" id="olu:OSTLU_94030"/>